<dbReference type="InterPro" id="IPR045051">
    <property type="entry name" value="SBT"/>
</dbReference>
<dbReference type="SUPFAM" id="SSF52743">
    <property type="entry name" value="Subtilisin-like"/>
    <property type="match status" value="1"/>
</dbReference>
<protein>
    <recommendedName>
        <fullName evidence="7">Subtilisin-like protease fibronectin type-III domain-containing protein</fullName>
    </recommendedName>
</protein>
<name>A0A7J7HR32_CAMSI</name>
<reference evidence="5 6" key="2">
    <citation type="submission" date="2020-07" db="EMBL/GenBank/DDBJ databases">
        <title>Genome assembly of wild tea tree DASZ reveals pedigree and selection history of tea varieties.</title>
        <authorList>
            <person name="Zhang W."/>
        </authorList>
    </citation>
    <scope>NUCLEOTIDE SEQUENCE [LARGE SCALE GENOMIC DNA]</scope>
    <source>
        <strain evidence="6">cv. G240</strain>
        <tissue evidence="5">Leaf</tissue>
    </source>
</reference>
<evidence type="ECO:0000313" key="6">
    <source>
        <dbReference type="Proteomes" id="UP000593564"/>
    </source>
</evidence>
<comment type="caution">
    <text evidence="5">The sequence shown here is derived from an EMBL/GenBank/DDBJ whole genome shotgun (WGS) entry which is preliminary data.</text>
</comment>
<dbReference type="InterPro" id="IPR036852">
    <property type="entry name" value="Peptidase_S8/S53_dom_sf"/>
</dbReference>
<dbReference type="Pfam" id="PF17766">
    <property type="entry name" value="fn3_6"/>
    <property type="match status" value="1"/>
</dbReference>
<evidence type="ECO:0000259" key="4">
    <source>
        <dbReference type="Pfam" id="PF17766"/>
    </source>
</evidence>
<keyword evidence="2" id="KW-0732">Signal</keyword>
<dbReference type="AlphaFoldDB" id="A0A7J7HR32"/>
<evidence type="ECO:0000313" key="5">
    <source>
        <dbReference type="EMBL" id="KAF5954464.1"/>
    </source>
</evidence>
<dbReference type="Proteomes" id="UP000593564">
    <property type="component" value="Unassembled WGS sequence"/>
</dbReference>
<dbReference type="GO" id="GO:0006508">
    <property type="term" value="P:proteolysis"/>
    <property type="evidence" value="ECO:0007669"/>
    <property type="project" value="InterPro"/>
</dbReference>
<organism evidence="5 6">
    <name type="scientific">Camellia sinensis</name>
    <name type="common">Tea plant</name>
    <name type="synonym">Thea sinensis</name>
    <dbReference type="NCBI Taxonomy" id="4442"/>
    <lineage>
        <taxon>Eukaryota</taxon>
        <taxon>Viridiplantae</taxon>
        <taxon>Streptophyta</taxon>
        <taxon>Embryophyta</taxon>
        <taxon>Tracheophyta</taxon>
        <taxon>Spermatophyta</taxon>
        <taxon>Magnoliopsida</taxon>
        <taxon>eudicotyledons</taxon>
        <taxon>Gunneridae</taxon>
        <taxon>Pentapetalae</taxon>
        <taxon>asterids</taxon>
        <taxon>Ericales</taxon>
        <taxon>Theaceae</taxon>
        <taxon>Camellia</taxon>
    </lineage>
</organism>
<dbReference type="GO" id="GO:0004252">
    <property type="term" value="F:serine-type endopeptidase activity"/>
    <property type="evidence" value="ECO:0007669"/>
    <property type="project" value="InterPro"/>
</dbReference>
<feature type="domain" description="Subtilisin-like protease fibronectin type-III" evidence="4">
    <location>
        <begin position="140"/>
        <end position="227"/>
    </location>
</feature>
<evidence type="ECO:0000256" key="1">
    <source>
        <dbReference type="ARBA" id="ARBA00011073"/>
    </source>
</evidence>
<gene>
    <name evidence="5" type="ORF">HYC85_007320</name>
</gene>
<evidence type="ECO:0008006" key="7">
    <source>
        <dbReference type="Google" id="ProtNLM"/>
    </source>
</evidence>
<dbReference type="Pfam" id="PF00082">
    <property type="entry name" value="Peptidase_S8"/>
    <property type="match status" value="1"/>
</dbReference>
<reference evidence="6" key="1">
    <citation type="journal article" date="2020" name="Nat. Commun.">
        <title>Genome assembly of wild tea tree DASZ reveals pedigree and selection history of tea varieties.</title>
        <authorList>
            <person name="Zhang W."/>
            <person name="Zhang Y."/>
            <person name="Qiu H."/>
            <person name="Guo Y."/>
            <person name="Wan H."/>
            <person name="Zhang X."/>
            <person name="Scossa F."/>
            <person name="Alseekh S."/>
            <person name="Zhang Q."/>
            <person name="Wang P."/>
            <person name="Xu L."/>
            <person name="Schmidt M.H."/>
            <person name="Jia X."/>
            <person name="Li D."/>
            <person name="Zhu A."/>
            <person name="Guo F."/>
            <person name="Chen W."/>
            <person name="Ni D."/>
            <person name="Usadel B."/>
            <person name="Fernie A.R."/>
            <person name="Wen W."/>
        </authorList>
    </citation>
    <scope>NUCLEOTIDE SEQUENCE [LARGE SCALE GENOMIC DNA]</scope>
    <source>
        <strain evidence="6">cv. G240</strain>
    </source>
</reference>
<dbReference type="InterPro" id="IPR041469">
    <property type="entry name" value="Subtilisin-like_FN3"/>
</dbReference>
<sequence>MVSSLSPRGPSLASRGILKPDIIGPGVNILPAWPLSVEDKKNSKLTFNVILGTSMSCPYLSGIIPLLTKMHFDWSPAAIKFAIMTTVELTNLATNLGHVNPSRTINPGLVYDPEPNDYIPYLCNLNYIVLDNYFNTNHIVKCSKTYMRTVTNVGEANSSYHSVIVALLGVNVTLNTTRLEFSKVNQKMTYQVTFSWVATNEYASFIHGFLMWKSSNSMQFVRTPISVKLLKEEEADEAVCSFNGVWWQGHLLVVKRATILSGKRLIWRKKKTLLPHSLSVKELEFQKIYMLGSSYYPKAAVKVDEGIDESNYVECFLSEETGDVQGAKDDGDHINVGEDVSVHSGNVLQCAVLADDLEGLAPVENHGDDDVALLSQVEDSFNVTHSMNGAELRMLEAELPNVQ</sequence>
<accession>A0A7J7HR32</accession>
<dbReference type="InterPro" id="IPR000209">
    <property type="entry name" value="Peptidase_S8/S53_dom"/>
</dbReference>
<comment type="similarity">
    <text evidence="1">Belongs to the peptidase S8 family.</text>
</comment>
<feature type="domain" description="Peptidase S8/S53" evidence="3">
    <location>
        <begin position="2"/>
        <end position="90"/>
    </location>
</feature>
<evidence type="ECO:0000259" key="3">
    <source>
        <dbReference type="Pfam" id="PF00082"/>
    </source>
</evidence>
<dbReference type="EMBL" id="JACBKZ010000003">
    <property type="protein sequence ID" value="KAF5954464.1"/>
    <property type="molecule type" value="Genomic_DNA"/>
</dbReference>
<evidence type="ECO:0000256" key="2">
    <source>
        <dbReference type="ARBA" id="ARBA00022729"/>
    </source>
</evidence>
<keyword evidence="6" id="KW-1185">Reference proteome</keyword>
<dbReference type="Gene3D" id="3.40.50.200">
    <property type="entry name" value="Peptidase S8/S53 domain"/>
    <property type="match status" value="1"/>
</dbReference>
<dbReference type="PANTHER" id="PTHR10795">
    <property type="entry name" value="PROPROTEIN CONVERTASE SUBTILISIN/KEXIN"/>
    <property type="match status" value="1"/>
</dbReference>
<dbReference type="Gene3D" id="2.60.40.2310">
    <property type="match status" value="1"/>
</dbReference>
<proteinExistence type="inferred from homology"/>